<feature type="non-terminal residue" evidence="2">
    <location>
        <position position="199"/>
    </location>
</feature>
<accession>A0ABR5GUX1</accession>
<evidence type="ECO:0000313" key="3">
    <source>
        <dbReference type="Proteomes" id="UP000036471"/>
    </source>
</evidence>
<comment type="caution">
    <text evidence="2">The sequence shown here is derived from an EMBL/GenBank/DDBJ whole genome shotgun (WGS) entry which is preliminary data.</text>
</comment>
<sequence length="199" mass="20396">MNFRLRSAAALAAALLLVAPALAGPDYNPAKKAQYPSPNLLAPDADRITLRGADGISCAPGVPCRIQSTKSRVMWGLSGPASSSDAAQTIQNTDTSADTILTPITATGLFYADNVRNAVVVPAGTKAVNVSAHGCYLRNDNSVSKDPTYGETIGVGVCDWGVALANADNAAVWGAARYLSDTANNSIPVPGRQGVGLIA</sequence>
<evidence type="ECO:0000256" key="1">
    <source>
        <dbReference type="SAM" id="SignalP"/>
    </source>
</evidence>
<name>A0ABR5GUX1_9HYPH</name>
<reference evidence="2 3" key="1">
    <citation type="submission" date="2014-11" db="EMBL/GenBank/DDBJ databases">
        <title>Comparative genomics of Methylobacterium species.</title>
        <authorList>
            <person name="Chaudhry V."/>
            <person name="Patil P.B."/>
        </authorList>
    </citation>
    <scope>NUCLEOTIDE SEQUENCE [LARGE SCALE GENOMIC DNA]</scope>
    <source>
        <strain evidence="2 3">SE3.6</strain>
    </source>
</reference>
<feature type="chain" id="PRO_5046813895" description="Ig-like domain-containing protein" evidence="1">
    <location>
        <begin position="24"/>
        <end position="199"/>
    </location>
</feature>
<dbReference type="Proteomes" id="UP000036471">
    <property type="component" value="Unassembled WGS sequence"/>
</dbReference>
<gene>
    <name evidence="2" type="ORF">QR79_27145</name>
</gene>
<feature type="signal peptide" evidence="1">
    <location>
        <begin position="1"/>
        <end position="23"/>
    </location>
</feature>
<keyword evidence="3" id="KW-1185">Reference proteome</keyword>
<dbReference type="EMBL" id="JTHG01000324">
    <property type="protein sequence ID" value="KMO13494.1"/>
    <property type="molecule type" value="Genomic_DNA"/>
</dbReference>
<evidence type="ECO:0000313" key="2">
    <source>
        <dbReference type="EMBL" id="KMO13494.1"/>
    </source>
</evidence>
<evidence type="ECO:0008006" key="4">
    <source>
        <dbReference type="Google" id="ProtNLM"/>
    </source>
</evidence>
<dbReference type="RefSeq" id="WP_048431409.1">
    <property type="nucleotide sequence ID" value="NZ_JTHF01000391.1"/>
</dbReference>
<keyword evidence="1" id="KW-0732">Signal</keyword>
<proteinExistence type="predicted"/>
<protein>
    <recommendedName>
        <fullName evidence="4">Ig-like domain-containing protein</fullName>
    </recommendedName>
</protein>
<organism evidence="2 3">
    <name type="scientific">Methylobacterium indicum</name>
    <dbReference type="NCBI Taxonomy" id="1775910"/>
    <lineage>
        <taxon>Bacteria</taxon>
        <taxon>Pseudomonadati</taxon>
        <taxon>Pseudomonadota</taxon>
        <taxon>Alphaproteobacteria</taxon>
        <taxon>Hyphomicrobiales</taxon>
        <taxon>Methylobacteriaceae</taxon>
        <taxon>Methylobacterium</taxon>
    </lineage>
</organism>